<dbReference type="InterPro" id="IPR014942">
    <property type="entry name" value="AbiEii"/>
</dbReference>
<proteinExistence type="predicted"/>
<dbReference type="Gene3D" id="3.30.460.40">
    <property type="match status" value="1"/>
</dbReference>
<protein>
    <recommendedName>
        <fullName evidence="3">Nucleotidyl transferase AbiEii/AbiGii toxin family protein</fullName>
    </recommendedName>
</protein>
<sequence>MKDGKGRYSDIAPARRDAEFNRAIVLARIFGASPHGWVLKGGNALLWRDTKARATRDIDLFSTQSTIQDAHKALQDILIRRGEQNTPECTQQAESLQKALSYE</sequence>
<accession>A0A2A8D3C5</accession>
<evidence type="ECO:0000313" key="2">
    <source>
        <dbReference type="Proteomes" id="UP000219947"/>
    </source>
</evidence>
<dbReference type="Proteomes" id="UP000219947">
    <property type="component" value="Unassembled WGS sequence"/>
</dbReference>
<evidence type="ECO:0008006" key="3">
    <source>
        <dbReference type="Google" id="ProtNLM"/>
    </source>
</evidence>
<keyword evidence="2" id="KW-1185">Reference proteome</keyword>
<name>A0A2A8D3C5_9MICC</name>
<dbReference type="RefSeq" id="WP_098043130.1">
    <property type="nucleotide sequence ID" value="NZ_CAURLQ010000001.1"/>
</dbReference>
<reference evidence="1" key="1">
    <citation type="submission" date="2017-10" db="EMBL/GenBank/DDBJ databases">
        <title>Kefir isolates.</title>
        <authorList>
            <person name="Kim Y."/>
            <person name="Blasche S."/>
        </authorList>
    </citation>
    <scope>NUCLEOTIDE SEQUENCE [LARGE SCALE GENOMIC DNA]</scope>
    <source>
        <strain evidence="1">OG2-2</strain>
    </source>
</reference>
<dbReference type="EMBL" id="PDEV01000006">
    <property type="protein sequence ID" value="PEN15452.1"/>
    <property type="molecule type" value="Genomic_DNA"/>
</dbReference>
<organism evidence="1 2">
    <name type="scientific">Rothia dentocariosa</name>
    <dbReference type="NCBI Taxonomy" id="2047"/>
    <lineage>
        <taxon>Bacteria</taxon>
        <taxon>Bacillati</taxon>
        <taxon>Actinomycetota</taxon>
        <taxon>Actinomycetes</taxon>
        <taxon>Micrococcales</taxon>
        <taxon>Micrococcaceae</taxon>
        <taxon>Rothia</taxon>
    </lineage>
</organism>
<comment type="caution">
    <text evidence="1">The sequence shown here is derived from an EMBL/GenBank/DDBJ whole genome shotgun (WGS) entry which is preliminary data.</text>
</comment>
<gene>
    <name evidence="1" type="ORF">CRM92_10175</name>
</gene>
<evidence type="ECO:0000313" key="1">
    <source>
        <dbReference type="EMBL" id="PEN15452.1"/>
    </source>
</evidence>
<dbReference type="AlphaFoldDB" id="A0A2A8D3C5"/>
<dbReference type="Pfam" id="PF08843">
    <property type="entry name" value="AbiEii"/>
    <property type="match status" value="1"/>
</dbReference>